<reference evidence="2 3" key="2">
    <citation type="journal article" date="2013" name="Plant Physiol.">
        <title>A Nostoc punctiforme Sugar Transporter Necessary to Establish a Cyanobacterium-Plant Symbiosis.</title>
        <authorList>
            <person name="Ekman M."/>
            <person name="Picossi S."/>
            <person name="Campbell E.L."/>
            <person name="Meeks J.C."/>
            <person name="Flores E."/>
        </authorList>
    </citation>
    <scope>NUCLEOTIDE SEQUENCE [LARGE SCALE GENOMIC DNA]</scope>
    <source>
        <strain evidence="3">ATCC 29133 / PCC 73102</strain>
    </source>
</reference>
<dbReference type="STRING" id="63737.Npun_R4138"/>
<dbReference type="SUPFAM" id="SSF140931">
    <property type="entry name" value="Fic-like"/>
    <property type="match status" value="1"/>
</dbReference>
<dbReference type="KEGG" id="npu:Npun_R4138"/>
<dbReference type="EMBL" id="CP001037">
    <property type="protein sequence ID" value="ACC82516.1"/>
    <property type="molecule type" value="Genomic_DNA"/>
</dbReference>
<organism evidence="2 3">
    <name type="scientific">Nostoc punctiforme (strain ATCC 29133 / PCC 73102)</name>
    <dbReference type="NCBI Taxonomy" id="63737"/>
    <lineage>
        <taxon>Bacteria</taxon>
        <taxon>Bacillati</taxon>
        <taxon>Cyanobacteriota</taxon>
        <taxon>Cyanophyceae</taxon>
        <taxon>Nostocales</taxon>
        <taxon>Nostocaceae</taxon>
        <taxon>Nostoc</taxon>
    </lineage>
</organism>
<dbReference type="PhylomeDB" id="B2J7S1"/>
<dbReference type="GO" id="GO:0016301">
    <property type="term" value="F:kinase activity"/>
    <property type="evidence" value="ECO:0007669"/>
    <property type="project" value="InterPro"/>
</dbReference>
<evidence type="ECO:0000313" key="3">
    <source>
        <dbReference type="Proteomes" id="UP000001191"/>
    </source>
</evidence>
<dbReference type="OrthoDB" id="9802752at2"/>
<dbReference type="PROSITE" id="PS51459">
    <property type="entry name" value="FIDO"/>
    <property type="match status" value="1"/>
</dbReference>
<dbReference type="PANTHER" id="PTHR39426:SF1">
    <property type="entry name" value="HOMOLOGY TO DEATH-ON-CURING PROTEIN OF PHAGE P1"/>
    <property type="match status" value="1"/>
</dbReference>
<dbReference type="PIRSF" id="PIRSF018297">
    <property type="entry name" value="Doc"/>
    <property type="match status" value="1"/>
</dbReference>
<dbReference type="InterPro" id="IPR003812">
    <property type="entry name" value="Fido"/>
</dbReference>
<dbReference type="EnsemblBacteria" id="ACC82516">
    <property type="protein sequence ID" value="ACC82516"/>
    <property type="gene ID" value="Npun_R4138"/>
</dbReference>
<dbReference type="Pfam" id="PF02661">
    <property type="entry name" value="Fic"/>
    <property type="match status" value="1"/>
</dbReference>
<dbReference type="InterPro" id="IPR006440">
    <property type="entry name" value="Doc"/>
</dbReference>
<gene>
    <name evidence="2" type="ordered locus">Npun_R4138</name>
</gene>
<dbReference type="Gene3D" id="1.20.120.1870">
    <property type="entry name" value="Fic/DOC protein, Fido domain"/>
    <property type="match status" value="1"/>
</dbReference>
<dbReference type="HOGENOM" id="CLU_115697_4_0_3"/>
<feature type="domain" description="Fido" evidence="1">
    <location>
        <begin position="7"/>
        <end position="119"/>
    </location>
</feature>
<dbReference type="NCBIfam" id="TIGR01550">
    <property type="entry name" value="DOC_P1"/>
    <property type="match status" value="1"/>
</dbReference>
<keyword evidence="3" id="KW-1185">Reference proteome</keyword>
<accession>B2J7S1</accession>
<evidence type="ECO:0000313" key="2">
    <source>
        <dbReference type="EMBL" id="ACC82516.1"/>
    </source>
</evidence>
<proteinExistence type="predicted"/>
<sequence length="119" mass="13386">MNDIFWLSEAVIKAMHEEQLAEHGGLPGIRDRNLFLASLDRPKNLFAYGEPIPTVFELAAAFAFVKNHSFIDGNKRVAFVSMATFLILNGYSLEVPEEEVVLMIKRLSTDQETQESIAD</sequence>
<dbReference type="InterPro" id="IPR053737">
    <property type="entry name" value="Type_II_TA_Toxin"/>
</dbReference>
<dbReference type="InterPro" id="IPR036597">
    <property type="entry name" value="Fido-like_dom_sf"/>
</dbReference>
<dbReference type="AlphaFoldDB" id="B2J7S1"/>
<dbReference type="RefSeq" id="WP_012410483.1">
    <property type="nucleotide sequence ID" value="NC_010628.1"/>
</dbReference>
<reference evidence="3" key="1">
    <citation type="submission" date="2008-04" db="EMBL/GenBank/DDBJ databases">
        <title>Complete sequence of chromosome of Nostoc punctiforme ATCC 29133.</title>
        <authorList>
            <consortium name="US DOE Joint Genome Institute"/>
            <person name="Copeland A."/>
            <person name="Lucas S."/>
            <person name="Lapidus A."/>
            <person name="Glavina del Rio T."/>
            <person name="Dalin E."/>
            <person name="Tice H."/>
            <person name="Pitluck S."/>
            <person name="Chain P."/>
            <person name="Malfatti S."/>
            <person name="Shin M."/>
            <person name="Vergez L."/>
            <person name="Schmutz J."/>
            <person name="Larimer F."/>
            <person name="Land M."/>
            <person name="Hauser L."/>
            <person name="Kyrpides N."/>
            <person name="Kim E."/>
            <person name="Meeks J.C."/>
            <person name="Elhai J."/>
            <person name="Campbell E.L."/>
            <person name="Thiel T."/>
            <person name="Longmire J."/>
            <person name="Potts M."/>
            <person name="Atlas R."/>
        </authorList>
    </citation>
    <scope>NUCLEOTIDE SEQUENCE [LARGE SCALE GENOMIC DNA]</scope>
    <source>
        <strain evidence="3">ATCC 29133 / PCC 73102</strain>
    </source>
</reference>
<name>B2J7S1_NOSP7</name>
<evidence type="ECO:0000259" key="1">
    <source>
        <dbReference type="PROSITE" id="PS51459"/>
    </source>
</evidence>
<dbReference type="PANTHER" id="PTHR39426">
    <property type="entry name" value="HOMOLOGY TO DEATH-ON-CURING PROTEIN OF PHAGE P1"/>
    <property type="match status" value="1"/>
</dbReference>
<protein>
    <submittedName>
        <fullName evidence="2">Death-on-curing family protein</fullName>
    </submittedName>
</protein>
<dbReference type="Proteomes" id="UP000001191">
    <property type="component" value="Chromosome"/>
</dbReference>
<dbReference type="eggNOG" id="COG3654">
    <property type="taxonomic scope" value="Bacteria"/>
</dbReference>